<dbReference type="InterPro" id="IPR017937">
    <property type="entry name" value="Thioredoxin_CS"/>
</dbReference>
<dbReference type="PROSITE" id="PS00194">
    <property type="entry name" value="THIOREDOXIN_1"/>
    <property type="match status" value="1"/>
</dbReference>
<accession>A0A4Z0A9Q6</accession>
<comment type="caution">
    <text evidence="4">The sequence shown here is derived from an EMBL/GenBank/DDBJ whole genome shotgun (WGS) entry which is preliminary data.</text>
</comment>
<keyword evidence="5" id="KW-1185">Reference proteome</keyword>
<evidence type="ECO:0000259" key="3">
    <source>
        <dbReference type="PROSITE" id="PS51352"/>
    </source>
</evidence>
<sequence>MPHTPNTDTVLGCGGQVIDFHATWCGPCHMIAPFYESLAKKHANVNFLKCDVDAAKDVAGHYSVSAMPTFVFLKGSSKVDQVRGADKSGLERAVNKHASGSAPTAFSGEGHTLGGSSSTPKRDASSGSVVAGFTNLDSQVKILLLLVAGYLFFWYMS</sequence>
<dbReference type="Gene3D" id="3.40.30.10">
    <property type="entry name" value="Glutaredoxin"/>
    <property type="match status" value="1"/>
</dbReference>
<dbReference type="PROSITE" id="PS51352">
    <property type="entry name" value="THIOREDOXIN_2"/>
    <property type="match status" value="1"/>
</dbReference>
<dbReference type="OrthoDB" id="10263751at2759"/>
<dbReference type="CDD" id="cd02947">
    <property type="entry name" value="TRX_family"/>
    <property type="match status" value="1"/>
</dbReference>
<proteinExistence type="predicted"/>
<evidence type="ECO:0000313" key="5">
    <source>
        <dbReference type="Proteomes" id="UP000298061"/>
    </source>
</evidence>
<dbReference type="STRING" id="135208.A0A4Z0A9Q6"/>
<evidence type="ECO:0000256" key="2">
    <source>
        <dbReference type="SAM" id="MobiDB-lite"/>
    </source>
</evidence>
<feature type="region of interest" description="Disordered" evidence="2">
    <location>
        <begin position="97"/>
        <end position="122"/>
    </location>
</feature>
<dbReference type="PRINTS" id="PR00421">
    <property type="entry name" value="THIOREDOXIN"/>
</dbReference>
<dbReference type="EMBL" id="SFCI01000125">
    <property type="protein sequence ID" value="TFY82278.1"/>
    <property type="molecule type" value="Genomic_DNA"/>
</dbReference>
<keyword evidence="1" id="KW-1015">Disulfide bond</keyword>
<dbReference type="InterPro" id="IPR036249">
    <property type="entry name" value="Thioredoxin-like_sf"/>
</dbReference>
<reference evidence="4 5" key="1">
    <citation type="submission" date="2019-02" db="EMBL/GenBank/DDBJ databases">
        <title>Genome sequencing of the rare red list fungi Hericium alpestre (H. flagellum).</title>
        <authorList>
            <person name="Buettner E."/>
            <person name="Kellner H."/>
        </authorList>
    </citation>
    <scope>NUCLEOTIDE SEQUENCE [LARGE SCALE GENOMIC DNA]</scope>
    <source>
        <strain evidence="4 5">DSM 108284</strain>
    </source>
</reference>
<dbReference type="InterPro" id="IPR013766">
    <property type="entry name" value="Thioredoxin_domain"/>
</dbReference>
<dbReference type="Proteomes" id="UP000298061">
    <property type="component" value="Unassembled WGS sequence"/>
</dbReference>
<dbReference type="Pfam" id="PF00085">
    <property type="entry name" value="Thioredoxin"/>
    <property type="match status" value="1"/>
</dbReference>
<evidence type="ECO:0000313" key="4">
    <source>
        <dbReference type="EMBL" id="TFY82278.1"/>
    </source>
</evidence>
<organism evidence="4 5">
    <name type="scientific">Hericium alpestre</name>
    <dbReference type="NCBI Taxonomy" id="135208"/>
    <lineage>
        <taxon>Eukaryota</taxon>
        <taxon>Fungi</taxon>
        <taxon>Dikarya</taxon>
        <taxon>Basidiomycota</taxon>
        <taxon>Agaricomycotina</taxon>
        <taxon>Agaricomycetes</taxon>
        <taxon>Russulales</taxon>
        <taxon>Hericiaceae</taxon>
        <taxon>Hericium</taxon>
    </lineage>
</organism>
<dbReference type="AlphaFoldDB" id="A0A4Z0A9Q6"/>
<dbReference type="PANTHER" id="PTHR46115">
    <property type="entry name" value="THIOREDOXIN-LIKE PROTEIN 1"/>
    <property type="match status" value="1"/>
</dbReference>
<gene>
    <name evidence="4" type="ORF">EWM64_g1740</name>
</gene>
<evidence type="ECO:0000256" key="1">
    <source>
        <dbReference type="ARBA" id="ARBA00023157"/>
    </source>
</evidence>
<name>A0A4Z0A9Q6_9AGAM</name>
<dbReference type="SUPFAM" id="SSF52833">
    <property type="entry name" value="Thioredoxin-like"/>
    <property type="match status" value="1"/>
</dbReference>
<feature type="domain" description="Thioredoxin" evidence="3">
    <location>
        <begin position="1"/>
        <end position="99"/>
    </location>
</feature>
<protein>
    <recommendedName>
        <fullName evidence="3">Thioredoxin domain-containing protein</fullName>
    </recommendedName>
</protein>